<dbReference type="InterPro" id="IPR000483">
    <property type="entry name" value="Cys-rich_flank_reg_C"/>
</dbReference>
<accession>A0A8J6A9S3</accession>
<evidence type="ECO:0000256" key="4">
    <source>
        <dbReference type="SAM" id="MobiDB-lite"/>
    </source>
</evidence>
<dbReference type="SMART" id="SM00369">
    <property type="entry name" value="LRR_TYP"/>
    <property type="match status" value="6"/>
</dbReference>
<dbReference type="InterPro" id="IPR050541">
    <property type="entry name" value="LRR_TM_domain-containing"/>
</dbReference>
<feature type="compositionally biased region" description="Low complexity" evidence="4">
    <location>
        <begin position="368"/>
        <end position="403"/>
    </location>
</feature>
<feature type="chain" id="PRO_5035192088" evidence="6">
    <location>
        <begin position="19"/>
        <end position="572"/>
    </location>
</feature>
<dbReference type="InterPro" id="IPR001611">
    <property type="entry name" value="Leu-rich_rpt"/>
</dbReference>
<keyword evidence="10" id="KW-1185">Reference proteome</keyword>
<evidence type="ECO:0000256" key="3">
    <source>
        <dbReference type="ARBA" id="ARBA00022737"/>
    </source>
</evidence>
<keyword evidence="5" id="KW-1133">Transmembrane helix</keyword>
<sequence>VPMPLLFLLLLLPSTSHPHSICEVSRVASQVEVNCENRGLKALPPDLPADTTILRLGENALGTFSTASLSPLTRLTQLYLHESQLSKLQTDGPLPLLETLDISHNRLKSLPPLGGVMPALTTLDASFNQLASLSPRALDGLSRLQELYLHSNKLSTLPPQLLAPTAQLKKLNLAENKLKELPPGLLDGLEELDTLYLHKNWLRTIPKGFFGKLLLPFVFLHGNPWSCDCEILYFRRWLQDNANNVYLWQEGMDVKAMTPNVKTVQCVNLAKVPVYEYPGKGCPIPNDGDDTDYDDYSKEDQVPTTRVVSRFSTDTEASTTHQGLLYSESSPILDSTVPSLLPTQQSTKTQTTFPTTVESIILSKTPRPTTELLSIPPTTTTPEPTTTTPEPTTTTPELTTSQTTTEPISLEFTTFFEDINFSNARGVIQGNSDSSRDDPFLQPDFCCLLPLGFYILGFFWLLVASVVLILLLTWVWHVKPQALDFGQSVALATATYTTHLELQRGRQVTMPRAWLLFLQGSLPTFRSSLFLWIRPNGHIGPLVAGRRPSALSLSRGQDLLGIVGVRYSGHSL</sequence>
<evidence type="ECO:0000313" key="10">
    <source>
        <dbReference type="Proteomes" id="UP000700334"/>
    </source>
</evidence>
<keyword evidence="1" id="KW-0433">Leucine-rich repeat</keyword>
<feature type="domain" description="LRRNT" evidence="7">
    <location>
        <begin position="21"/>
        <end position="53"/>
    </location>
</feature>
<keyword evidence="3" id="KW-0677">Repeat</keyword>
<dbReference type="SMART" id="SM00013">
    <property type="entry name" value="LRRNT"/>
    <property type="match status" value="1"/>
</dbReference>
<dbReference type="SMART" id="SM00082">
    <property type="entry name" value="LRRCT"/>
    <property type="match status" value="1"/>
</dbReference>
<comment type="caution">
    <text evidence="9">The sequence shown here is derived from an EMBL/GenBank/DDBJ whole genome shotgun (WGS) entry which is preliminary data.</text>
</comment>
<feature type="non-terminal residue" evidence="9">
    <location>
        <position position="572"/>
    </location>
</feature>
<dbReference type="GO" id="GO:0005886">
    <property type="term" value="C:plasma membrane"/>
    <property type="evidence" value="ECO:0007669"/>
    <property type="project" value="TreeGrafter"/>
</dbReference>
<keyword evidence="5" id="KW-0812">Transmembrane</keyword>
<dbReference type="SUPFAM" id="SSF52058">
    <property type="entry name" value="L domain-like"/>
    <property type="match status" value="1"/>
</dbReference>
<keyword evidence="2 6" id="KW-0732">Signal</keyword>
<evidence type="ECO:0000256" key="1">
    <source>
        <dbReference type="ARBA" id="ARBA00022614"/>
    </source>
</evidence>
<feature type="region of interest" description="Disordered" evidence="4">
    <location>
        <begin position="367"/>
        <end position="403"/>
    </location>
</feature>
<dbReference type="PANTHER" id="PTHR24369:SF157">
    <property type="entry name" value="LRRCT DOMAIN-CONTAINING PROTEIN"/>
    <property type="match status" value="1"/>
</dbReference>
<evidence type="ECO:0000313" key="9">
    <source>
        <dbReference type="EMBL" id="KAG8517098.1"/>
    </source>
</evidence>
<dbReference type="InterPro" id="IPR032675">
    <property type="entry name" value="LRR_dom_sf"/>
</dbReference>
<feature type="signal peptide" evidence="6">
    <location>
        <begin position="1"/>
        <end position="18"/>
    </location>
</feature>
<feature type="domain" description="LRRCT" evidence="8">
    <location>
        <begin position="223"/>
        <end position="283"/>
    </location>
</feature>
<dbReference type="PANTHER" id="PTHR24369">
    <property type="entry name" value="ANTIGEN BSP, PUTATIVE-RELATED"/>
    <property type="match status" value="1"/>
</dbReference>
<dbReference type="Gene3D" id="3.80.10.10">
    <property type="entry name" value="Ribonuclease Inhibitor"/>
    <property type="match status" value="1"/>
</dbReference>
<organism evidence="9 10">
    <name type="scientific">Galemys pyrenaicus</name>
    <name type="common">Iberian desman</name>
    <name type="synonym">Pyrenean desman</name>
    <dbReference type="NCBI Taxonomy" id="202257"/>
    <lineage>
        <taxon>Eukaryota</taxon>
        <taxon>Metazoa</taxon>
        <taxon>Chordata</taxon>
        <taxon>Craniata</taxon>
        <taxon>Vertebrata</taxon>
        <taxon>Euteleostomi</taxon>
        <taxon>Mammalia</taxon>
        <taxon>Eutheria</taxon>
        <taxon>Laurasiatheria</taxon>
        <taxon>Eulipotyphla</taxon>
        <taxon>Talpidae</taxon>
        <taxon>Galemys</taxon>
    </lineage>
</organism>
<dbReference type="AlphaFoldDB" id="A0A8J6A9S3"/>
<dbReference type="OrthoDB" id="676979at2759"/>
<evidence type="ECO:0000256" key="2">
    <source>
        <dbReference type="ARBA" id="ARBA00022729"/>
    </source>
</evidence>
<dbReference type="SMART" id="SM00364">
    <property type="entry name" value="LRR_BAC"/>
    <property type="match status" value="4"/>
</dbReference>
<gene>
    <name evidence="9" type="ORF">J0S82_012577</name>
</gene>
<protein>
    <submittedName>
        <fullName evidence="9">Platelet glycoprotein Ib alpha chain</fullName>
    </submittedName>
</protein>
<dbReference type="Pfam" id="PF13855">
    <property type="entry name" value="LRR_8"/>
    <property type="match status" value="2"/>
</dbReference>
<evidence type="ECO:0000259" key="8">
    <source>
        <dbReference type="SMART" id="SM00082"/>
    </source>
</evidence>
<name>A0A8J6A9S3_GALPY</name>
<keyword evidence="5" id="KW-0472">Membrane</keyword>
<reference evidence="9" key="1">
    <citation type="journal article" date="2021" name="Evol. Appl.">
        <title>The genome of the Pyrenean desman and the effects of bottlenecks and inbreeding on the genomic landscape of an endangered species.</title>
        <authorList>
            <person name="Escoda L."/>
            <person name="Castresana J."/>
        </authorList>
    </citation>
    <scope>NUCLEOTIDE SEQUENCE</scope>
    <source>
        <strain evidence="9">IBE-C5619</strain>
    </source>
</reference>
<feature type="transmembrane region" description="Helical" evidence="5">
    <location>
        <begin position="451"/>
        <end position="476"/>
    </location>
</feature>
<dbReference type="InterPro" id="IPR000372">
    <property type="entry name" value="LRRNT"/>
</dbReference>
<proteinExistence type="predicted"/>
<dbReference type="EMBL" id="JAGFMF010011660">
    <property type="protein sequence ID" value="KAG8517098.1"/>
    <property type="molecule type" value="Genomic_DNA"/>
</dbReference>
<dbReference type="Proteomes" id="UP000700334">
    <property type="component" value="Unassembled WGS sequence"/>
</dbReference>
<evidence type="ECO:0000256" key="6">
    <source>
        <dbReference type="SAM" id="SignalP"/>
    </source>
</evidence>
<dbReference type="PROSITE" id="PS51450">
    <property type="entry name" value="LRR"/>
    <property type="match status" value="2"/>
</dbReference>
<dbReference type="InterPro" id="IPR003591">
    <property type="entry name" value="Leu-rich_rpt_typical-subtyp"/>
</dbReference>
<evidence type="ECO:0000259" key="7">
    <source>
        <dbReference type="SMART" id="SM00013"/>
    </source>
</evidence>
<evidence type="ECO:0000256" key="5">
    <source>
        <dbReference type="SAM" id="Phobius"/>
    </source>
</evidence>